<keyword evidence="13 16" id="KW-0173">Coenzyme A biosynthesis</keyword>
<evidence type="ECO:0000313" key="17">
    <source>
        <dbReference type="EMBL" id="QDU38377.1"/>
    </source>
</evidence>
<sequence>MSSDVLTLLAIDAGNTRIKCGLFRVEPEASRVLPECAGQWAFATGAAVDPAAIGVTDPATPAIITGSNPAEVERIVAEWPVTLPQPLRLSDRSSLPLKIDVDFPEKVGIDRLLNAIAANQIRSEGEPAILIDSGTATTIDYVNADGTFCGGAILPGFELCARALNQYTALLPHIPMHELLARESLPDEVGRNTEAAITSGLYWGHVGAVNGLLRRQMHLAGRELEETGGPAAMTGGPLVLLTGGAATLLQPHMPSIVRYEPHLSLQGLAFVAASQHRAVATD</sequence>
<keyword evidence="18" id="KW-1185">Reference proteome</keyword>
<evidence type="ECO:0000256" key="14">
    <source>
        <dbReference type="ARBA" id="ARBA00038036"/>
    </source>
</evidence>
<reference evidence="17 18" key="1">
    <citation type="submission" date="2019-02" db="EMBL/GenBank/DDBJ databases">
        <title>Deep-cultivation of Planctomycetes and their phenomic and genomic characterization uncovers novel biology.</title>
        <authorList>
            <person name="Wiegand S."/>
            <person name="Jogler M."/>
            <person name="Boedeker C."/>
            <person name="Pinto D."/>
            <person name="Vollmers J."/>
            <person name="Rivas-Marin E."/>
            <person name="Kohn T."/>
            <person name="Peeters S.H."/>
            <person name="Heuer A."/>
            <person name="Rast P."/>
            <person name="Oberbeckmann S."/>
            <person name="Bunk B."/>
            <person name="Jeske O."/>
            <person name="Meyerdierks A."/>
            <person name="Storesund J.E."/>
            <person name="Kallscheuer N."/>
            <person name="Luecker S."/>
            <person name="Lage O.M."/>
            <person name="Pohl T."/>
            <person name="Merkel B.J."/>
            <person name="Hornburger P."/>
            <person name="Mueller R.-W."/>
            <person name="Bruemmer F."/>
            <person name="Labrenz M."/>
            <person name="Spormann A.M."/>
            <person name="Op den Camp H."/>
            <person name="Overmann J."/>
            <person name="Amann R."/>
            <person name="Jetten M.S.M."/>
            <person name="Mascher T."/>
            <person name="Medema M.H."/>
            <person name="Devos D.P."/>
            <person name="Kaster A.-K."/>
            <person name="Ovreas L."/>
            <person name="Rohde M."/>
            <person name="Galperin M.Y."/>
            <person name="Jogler C."/>
        </authorList>
    </citation>
    <scope>NUCLEOTIDE SEQUENCE [LARGE SCALE GENOMIC DNA]</scope>
    <source>
        <strain evidence="17 18">Mal4</strain>
    </source>
</reference>
<keyword evidence="7 16" id="KW-0963">Cytoplasm</keyword>
<dbReference type="CDD" id="cd24015">
    <property type="entry name" value="ASKHA_NBD_PanK-III"/>
    <property type="match status" value="1"/>
</dbReference>
<comment type="function">
    <text evidence="16">Catalyzes the phosphorylation of pantothenate (Pan), the first step in CoA biosynthesis.</text>
</comment>
<dbReference type="Gene3D" id="3.30.420.40">
    <property type="match status" value="2"/>
</dbReference>
<dbReference type="GO" id="GO:0015937">
    <property type="term" value="P:coenzyme A biosynthetic process"/>
    <property type="evidence" value="ECO:0007669"/>
    <property type="project" value="UniProtKB-UniRule"/>
</dbReference>
<evidence type="ECO:0000256" key="2">
    <source>
        <dbReference type="ARBA" id="ARBA00001958"/>
    </source>
</evidence>
<keyword evidence="11 16" id="KW-0067">ATP-binding</keyword>
<dbReference type="UniPathway" id="UPA00241">
    <property type="reaction ID" value="UER00352"/>
</dbReference>
<feature type="active site" description="Proton acceptor" evidence="16">
    <location>
        <position position="110"/>
    </location>
</feature>
<comment type="subcellular location">
    <subcellularLocation>
        <location evidence="3 16">Cytoplasm</location>
    </subcellularLocation>
</comment>
<dbReference type="OrthoDB" id="9804707at2"/>
<dbReference type="SUPFAM" id="SSF53067">
    <property type="entry name" value="Actin-like ATPase domain"/>
    <property type="match status" value="2"/>
</dbReference>
<comment type="similarity">
    <text evidence="14 16">Belongs to the type III pantothenate kinase family.</text>
</comment>
<feature type="binding site" evidence="16">
    <location>
        <position position="132"/>
    </location>
    <ligand>
        <name>K(+)</name>
        <dbReference type="ChEBI" id="CHEBI:29103"/>
    </ligand>
</feature>
<comment type="pathway">
    <text evidence="4 16">Cofactor biosynthesis; coenzyme A biosynthesis; CoA from (R)-pantothenate: step 1/5.</text>
</comment>
<comment type="cofactor">
    <cofactor evidence="16">
        <name>NH4(+)</name>
        <dbReference type="ChEBI" id="CHEBI:28938"/>
    </cofactor>
    <cofactor evidence="16">
        <name>K(+)</name>
        <dbReference type="ChEBI" id="CHEBI:29103"/>
    </cofactor>
    <text evidence="16">A monovalent cation. Ammonium or potassium.</text>
</comment>
<dbReference type="GO" id="GO:0004594">
    <property type="term" value="F:pantothenate kinase activity"/>
    <property type="evidence" value="ECO:0007669"/>
    <property type="project" value="UniProtKB-UniRule"/>
</dbReference>
<protein>
    <recommendedName>
        <fullName evidence="15 16">Type III pantothenate kinase</fullName>
        <ecNumber evidence="6 16">2.7.1.33</ecNumber>
    </recommendedName>
    <alternativeName>
        <fullName evidence="16">PanK-III</fullName>
    </alternativeName>
    <alternativeName>
        <fullName evidence="16">Pantothenic acid kinase</fullName>
    </alternativeName>
</protein>
<feature type="binding site" evidence="16">
    <location>
        <position position="193"/>
    </location>
    <ligand>
        <name>substrate</name>
    </ligand>
</feature>
<evidence type="ECO:0000256" key="9">
    <source>
        <dbReference type="ARBA" id="ARBA00022741"/>
    </source>
</evidence>
<evidence type="ECO:0000256" key="12">
    <source>
        <dbReference type="ARBA" id="ARBA00022958"/>
    </source>
</evidence>
<evidence type="ECO:0000256" key="15">
    <source>
        <dbReference type="ARBA" id="ARBA00040883"/>
    </source>
</evidence>
<name>A0A517Z7C5_9PLAN</name>
<evidence type="ECO:0000256" key="1">
    <source>
        <dbReference type="ARBA" id="ARBA00001206"/>
    </source>
</evidence>
<keyword evidence="9 16" id="KW-0547">Nucleotide-binding</keyword>
<dbReference type="GO" id="GO:0005524">
    <property type="term" value="F:ATP binding"/>
    <property type="evidence" value="ECO:0007669"/>
    <property type="project" value="UniProtKB-UniRule"/>
</dbReference>
<evidence type="ECO:0000256" key="11">
    <source>
        <dbReference type="ARBA" id="ARBA00022840"/>
    </source>
</evidence>
<dbReference type="EC" id="2.7.1.33" evidence="6 16"/>
<organism evidence="17 18">
    <name type="scientific">Maioricimonas rarisocia</name>
    <dbReference type="NCBI Taxonomy" id="2528026"/>
    <lineage>
        <taxon>Bacteria</taxon>
        <taxon>Pseudomonadati</taxon>
        <taxon>Planctomycetota</taxon>
        <taxon>Planctomycetia</taxon>
        <taxon>Planctomycetales</taxon>
        <taxon>Planctomycetaceae</taxon>
        <taxon>Maioricimonas</taxon>
    </lineage>
</organism>
<keyword evidence="16" id="KW-0479">Metal-binding</keyword>
<evidence type="ECO:0000256" key="13">
    <source>
        <dbReference type="ARBA" id="ARBA00022993"/>
    </source>
</evidence>
<feature type="binding site" evidence="16">
    <location>
        <position position="135"/>
    </location>
    <ligand>
        <name>ATP</name>
        <dbReference type="ChEBI" id="CHEBI:30616"/>
    </ligand>
</feature>
<dbReference type="AlphaFoldDB" id="A0A517Z7C5"/>
<dbReference type="NCBIfam" id="TIGR00671">
    <property type="entry name" value="baf"/>
    <property type="match status" value="1"/>
</dbReference>
<dbReference type="InterPro" id="IPR004619">
    <property type="entry name" value="Type_III_PanK"/>
</dbReference>
<feature type="binding site" evidence="16">
    <location>
        <begin position="108"/>
        <end position="111"/>
    </location>
    <ligand>
        <name>substrate</name>
    </ligand>
</feature>
<dbReference type="PANTHER" id="PTHR34265:SF1">
    <property type="entry name" value="TYPE III PANTOTHENATE KINASE"/>
    <property type="match status" value="1"/>
</dbReference>
<evidence type="ECO:0000256" key="6">
    <source>
        <dbReference type="ARBA" id="ARBA00012102"/>
    </source>
</evidence>
<keyword evidence="8 16" id="KW-0808">Transferase</keyword>
<dbReference type="PANTHER" id="PTHR34265">
    <property type="entry name" value="TYPE III PANTOTHENATE KINASE"/>
    <property type="match status" value="1"/>
</dbReference>
<comment type="caution">
    <text evidence="16">Lacks conserved residue(s) required for the propagation of feature annotation.</text>
</comment>
<evidence type="ECO:0000256" key="5">
    <source>
        <dbReference type="ARBA" id="ARBA00011738"/>
    </source>
</evidence>
<dbReference type="GO" id="GO:0005737">
    <property type="term" value="C:cytoplasm"/>
    <property type="evidence" value="ECO:0007669"/>
    <property type="project" value="UniProtKB-SubCell"/>
</dbReference>
<comment type="catalytic activity">
    <reaction evidence="1 16">
        <text>(R)-pantothenate + ATP = (R)-4'-phosphopantothenate + ADP + H(+)</text>
        <dbReference type="Rhea" id="RHEA:16373"/>
        <dbReference type="ChEBI" id="CHEBI:10986"/>
        <dbReference type="ChEBI" id="CHEBI:15378"/>
        <dbReference type="ChEBI" id="CHEBI:29032"/>
        <dbReference type="ChEBI" id="CHEBI:30616"/>
        <dbReference type="ChEBI" id="CHEBI:456216"/>
        <dbReference type="EC" id="2.7.1.33"/>
    </reaction>
</comment>
<evidence type="ECO:0000256" key="7">
    <source>
        <dbReference type="ARBA" id="ARBA00022490"/>
    </source>
</evidence>
<dbReference type="GO" id="GO:0046872">
    <property type="term" value="F:metal ion binding"/>
    <property type="evidence" value="ECO:0007669"/>
    <property type="project" value="UniProtKB-KW"/>
</dbReference>
<keyword evidence="10 16" id="KW-0418">Kinase</keyword>
<accession>A0A517Z7C5</accession>
<comment type="cofactor">
    <cofactor evidence="2">
        <name>K(+)</name>
        <dbReference type="ChEBI" id="CHEBI:29103"/>
    </cofactor>
</comment>
<feature type="binding site" evidence="16">
    <location>
        <begin position="12"/>
        <end position="19"/>
    </location>
    <ligand>
        <name>ATP</name>
        <dbReference type="ChEBI" id="CHEBI:30616"/>
    </ligand>
</feature>
<dbReference type="KEGG" id="mri:Mal4_27040"/>
<proteinExistence type="inferred from homology"/>
<dbReference type="EMBL" id="CP036275">
    <property type="protein sequence ID" value="QDU38377.1"/>
    <property type="molecule type" value="Genomic_DNA"/>
</dbReference>
<gene>
    <name evidence="16 17" type="primary">coaX</name>
    <name evidence="17" type="ORF">Mal4_27040</name>
</gene>
<dbReference type="InterPro" id="IPR043129">
    <property type="entry name" value="ATPase_NBD"/>
</dbReference>
<evidence type="ECO:0000256" key="10">
    <source>
        <dbReference type="ARBA" id="ARBA00022777"/>
    </source>
</evidence>
<dbReference type="Proteomes" id="UP000320496">
    <property type="component" value="Chromosome"/>
</dbReference>
<comment type="subunit">
    <text evidence="5 16">Homodimer.</text>
</comment>
<evidence type="ECO:0000313" key="18">
    <source>
        <dbReference type="Proteomes" id="UP000320496"/>
    </source>
</evidence>
<dbReference type="RefSeq" id="WP_145369666.1">
    <property type="nucleotide sequence ID" value="NZ_CP036275.1"/>
</dbReference>
<evidence type="ECO:0000256" key="4">
    <source>
        <dbReference type="ARBA" id="ARBA00005225"/>
    </source>
</evidence>
<evidence type="ECO:0000256" key="3">
    <source>
        <dbReference type="ARBA" id="ARBA00004496"/>
    </source>
</evidence>
<dbReference type="Pfam" id="PF03309">
    <property type="entry name" value="Pan_kinase"/>
    <property type="match status" value="1"/>
</dbReference>
<evidence type="ECO:0000256" key="8">
    <source>
        <dbReference type="ARBA" id="ARBA00022679"/>
    </source>
</evidence>
<evidence type="ECO:0000256" key="16">
    <source>
        <dbReference type="HAMAP-Rule" id="MF_01274"/>
    </source>
</evidence>
<dbReference type="HAMAP" id="MF_01274">
    <property type="entry name" value="Pantothen_kinase_3"/>
    <property type="match status" value="1"/>
</dbReference>
<keyword evidence="12 16" id="KW-0630">Potassium</keyword>